<keyword evidence="1" id="KW-0732">Signal</keyword>
<dbReference type="Pfam" id="PF00059">
    <property type="entry name" value="Lectin_C"/>
    <property type="match status" value="1"/>
</dbReference>
<proteinExistence type="predicted"/>
<dbReference type="KEGG" id="cvn:111114184"/>
<dbReference type="PROSITE" id="PS50041">
    <property type="entry name" value="C_TYPE_LECTIN_2"/>
    <property type="match status" value="1"/>
</dbReference>
<dbReference type="RefSeq" id="XP_022308178.1">
    <property type="nucleotide sequence ID" value="XM_022452470.1"/>
</dbReference>
<evidence type="ECO:0000313" key="3">
    <source>
        <dbReference type="Proteomes" id="UP000694844"/>
    </source>
</evidence>
<dbReference type="InterPro" id="IPR016186">
    <property type="entry name" value="C-type_lectin-like/link_sf"/>
</dbReference>
<dbReference type="Gene3D" id="3.10.100.10">
    <property type="entry name" value="Mannose-Binding Protein A, subunit A"/>
    <property type="match status" value="1"/>
</dbReference>
<organism evidence="3 4">
    <name type="scientific">Crassostrea virginica</name>
    <name type="common">Eastern oyster</name>
    <dbReference type="NCBI Taxonomy" id="6565"/>
    <lineage>
        <taxon>Eukaryota</taxon>
        <taxon>Metazoa</taxon>
        <taxon>Spiralia</taxon>
        <taxon>Lophotrochozoa</taxon>
        <taxon>Mollusca</taxon>
        <taxon>Bivalvia</taxon>
        <taxon>Autobranchia</taxon>
        <taxon>Pteriomorphia</taxon>
        <taxon>Ostreida</taxon>
        <taxon>Ostreoidea</taxon>
        <taxon>Ostreidae</taxon>
        <taxon>Crassostrea</taxon>
    </lineage>
</organism>
<dbReference type="InterPro" id="IPR016187">
    <property type="entry name" value="CTDL_fold"/>
</dbReference>
<accession>A0A8B8BXR4</accession>
<protein>
    <submittedName>
        <fullName evidence="4">CD209 antigen-like protein A</fullName>
    </submittedName>
</protein>
<sequence>MIQICGLWSIFGVLVGTRGSGSGFYTVNSYHVVDIDVYPSSGVWEVFEKIRTAVECGVTVGRKPRFFYNKETKICASAAPLDPPQLVVSPGFFYYQLNGILVNESTSSPSSVGSTEIASANMTSQSPTDVTETTTSIVMTSSSTNDHMSTSAETTLITGSTESSELGTTADSTNVTSFQACNYANLGHSNNWFDSKADCEAINGYLVELNTKQEADFVLANIIQSRPAWLGAIRNGSWFSLGRGGPVLYTDWMSGYPQNTPGEDCLIWATGGWTDGPCDKQLKEVICEKDIC</sequence>
<keyword evidence="3" id="KW-1185">Reference proteome</keyword>
<evidence type="ECO:0000256" key="1">
    <source>
        <dbReference type="SAM" id="SignalP"/>
    </source>
</evidence>
<dbReference type="SUPFAM" id="SSF56436">
    <property type="entry name" value="C-type lectin-like"/>
    <property type="match status" value="1"/>
</dbReference>
<dbReference type="InterPro" id="IPR001304">
    <property type="entry name" value="C-type_lectin-like"/>
</dbReference>
<gene>
    <name evidence="4" type="primary">LOC111114184</name>
</gene>
<evidence type="ECO:0000313" key="4">
    <source>
        <dbReference type="RefSeq" id="XP_022308178.1"/>
    </source>
</evidence>
<dbReference type="GeneID" id="111114184"/>
<dbReference type="SMART" id="SM00034">
    <property type="entry name" value="CLECT"/>
    <property type="match status" value="1"/>
</dbReference>
<dbReference type="OrthoDB" id="6158097at2759"/>
<feature type="chain" id="PRO_5034120787" evidence="1">
    <location>
        <begin position="24"/>
        <end position="292"/>
    </location>
</feature>
<evidence type="ECO:0000259" key="2">
    <source>
        <dbReference type="PROSITE" id="PS50041"/>
    </source>
</evidence>
<dbReference type="Proteomes" id="UP000694844">
    <property type="component" value="Chromosome 9"/>
</dbReference>
<reference evidence="4" key="1">
    <citation type="submission" date="2025-08" db="UniProtKB">
        <authorList>
            <consortium name="RefSeq"/>
        </authorList>
    </citation>
    <scope>IDENTIFICATION</scope>
    <source>
        <tissue evidence="4">Whole sample</tissue>
    </source>
</reference>
<dbReference type="CDD" id="cd00037">
    <property type="entry name" value="CLECT"/>
    <property type="match status" value="1"/>
</dbReference>
<name>A0A8B8BXR4_CRAVI</name>
<dbReference type="AlphaFoldDB" id="A0A8B8BXR4"/>
<feature type="signal peptide" evidence="1">
    <location>
        <begin position="1"/>
        <end position="23"/>
    </location>
</feature>
<feature type="domain" description="C-type lectin" evidence="2">
    <location>
        <begin position="178"/>
        <end position="285"/>
    </location>
</feature>